<protein>
    <submittedName>
        <fullName evidence="2">Uncharacterized protein</fullName>
    </submittedName>
</protein>
<keyword evidence="1" id="KW-0812">Transmembrane</keyword>
<evidence type="ECO:0000313" key="2">
    <source>
        <dbReference type="EMBL" id="RXH87851.1"/>
    </source>
</evidence>
<organism evidence="2 3">
    <name type="scientific">Malus domestica</name>
    <name type="common">Apple</name>
    <name type="synonym">Pyrus malus</name>
    <dbReference type="NCBI Taxonomy" id="3750"/>
    <lineage>
        <taxon>Eukaryota</taxon>
        <taxon>Viridiplantae</taxon>
        <taxon>Streptophyta</taxon>
        <taxon>Embryophyta</taxon>
        <taxon>Tracheophyta</taxon>
        <taxon>Spermatophyta</taxon>
        <taxon>Magnoliopsida</taxon>
        <taxon>eudicotyledons</taxon>
        <taxon>Gunneridae</taxon>
        <taxon>Pentapetalae</taxon>
        <taxon>rosids</taxon>
        <taxon>fabids</taxon>
        <taxon>Rosales</taxon>
        <taxon>Rosaceae</taxon>
        <taxon>Amygdaloideae</taxon>
        <taxon>Maleae</taxon>
        <taxon>Malus</taxon>
    </lineage>
</organism>
<dbReference type="Proteomes" id="UP000290289">
    <property type="component" value="Chromosome 10"/>
</dbReference>
<accession>A0A498J325</accession>
<comment type="caution">
    <text evidence="2">The sequence shown here is derived from an EMBL/GenBank/DDBJ whole genome shotgun (WGS) entry which is preliminary data.</text>
</comment>
<evidence type="ECO:0000313" key="3">
    <source>
        <dbReference type="Proteomes" id="UP000290289"/>
    </source>
</evidence>
<evidence type="ECO:0000256" key="1">
    <source>
        <dbReference type="SAM" id="Phobius"/>
    </source>
</evidence>
<feature type="transmembrane region" description="Helical" evidence="1">
    <location>
        <begin position="25"/>
        <end position="46"/>
    </location>
</feature>
<keyword evidence="3" id="KW-1185">Reference proteome</keyword>
<dbReference type="AlphaFoldDB" id="A0A498J325"/>
<keyword evidence="1" id="KW-1133">Transmembrane helix</keyword>
<proteinExistence type="predicted"/>
<reference evidence="2 3" key="1">
    <citation type="submission" date="2018-10" db="EMBL/GenBank/DDBJ databases">
        <title>A high-quality apple genome assembly.</title>
        <authorList>
            <person name="Hu J."/>
        </authorList>
    </citation>
    <scope>NUCLEOTIDE SEQUENCE [LARGE SCALE GENOMIC DNA]</scope>
    <source>
        <strain evidence="3">cv. HFTH1</strain>
        <tissue evidence="2">Young leaf</tissue>
    </source>
</reference>
<keyword evidence="1" id="KW-0472">Membrane</keyword>
<dbReference type="EMBL" id="RDQH01000336">
    <property type="protein sequence ID" value="RXH87851.1"/>
    <property type="molecule type" value="Genomic_DNA"/>
</dbReference>
<feature type="transmembrane region" description="Helical" evidence="1">
    <location>
        <begin position="58"/>
        <end position="85"/>
    </location>
</feature>
<name>A0A498J325_MALDO</name>
<sequence length="106" mass="11830">MYSTALSEGAYSLTQVFAPPSSTRVLVLVLLSMVPLTSSPILYYWWRQIGSVWSSMEDVDVCFSFCCLGLVGLHLWCLLGCWFMVAKACFDGGEGTKRLGIEQKIY</sequence>
<gene>
    <name evidence="2" type="ORF">DVH24_034751</name>
</gene>